<dbReference type="Proteomes" id="UP001143548">
    <property type="component" value="Unassembled WGS sequence"/>
</dbReference>
<protein>
    <submittedName>
        <fullName evidence="2">Golgi transport complex subunit 3</fullName>
    </submittedName>
</protein>
<comment type="caution">
    <text evidence="2">The sequence shown here is derived from an EMBL/GenBank/DDBJ whole genome shotgun (WGS) entry which is preliminary data.</text>
</comment>
<dbReference type="EMBL" id="BROQ01000142">
    <property type="protein sequence ID" value="GKZ26337.1"/>
    <property type="molecule type" value="Genomic_DNA"/>
</dbReference>
<proteinExistence type="predicted"/>
<dbReference type="PANTHER" id="PTHR46082:SF11">
    <property type="entry name" value="AAA+ ATPASE DOMAIN-CONTAINING PROTEIN-RELATED"/>
    <property type="match status" value="1"/>
</dbReference>
<dbReference type="Gene3D" id="3.40.50.1580">
    <property type="entry name" value="Nucleoside phosphorylase domain"/>
    <property type="match status" value="1"/>
</dbReference>
<dbReference type="GO" id="GO:0003824">
    <property type="term" value="F:catalytic activity"/>
    <property type="evidence" value="ECO:0007669"/>
    <property type="project" value="InterPro"/>
</dbReference>
<dbReference type="AlphaFoldDB" id="A0A9W5Z2D7"/>
<dbReference type="Pfam" id="PF01048">
    <property type="entry name" value="PNP_UDP_1"/>
    <property type="match status" value="1"/>
</dbReference>
<dbReference type="GO" id="GO:0009116">
    <property type="term" value="P:nucleoside metabolic process"/>
    <property type="evidence" value="ECO:0007669"/>
    <property type="project" value="InterPro"/>
</dbReference>
<evidence type="ECO:0000313" key="3">
    <source>
        <dbReference type="Proteomes" id="UP001143548"/>
    </source>
</evidence>
<reference evidence="2" key="1">
    <citation type="submission" date="2022-07" db="EMBL/GenBank/DDBJ databases">
        <title>Taxonomy of Aspergillus series Nigri: significant species reduction supported by multi-species coalescent approaches.</title>
        <authorList>
            <person name="Bian C."/>
            <person name="Kusuya Y."/>
            <person name="Sklenar F."/>
            <person name="D'hooge E."/>
            <person name="Yaguchi T."/>
            <person name="Takahashi H."/>
            <person name="Hubka V."/>
        </authorList>
    </citation>
    <scope>NUCLEOTIDE SEQUENCE</scope>
    <source>
        <strain evidence="2">CBS 733.88</strain>
    </source>
</reference>
<dbReference type="InterPro" id="IPR053137">
    <property type="entry name" value="NLR-like"/>
</dbReference>
<gene>
    <name evidence="2" type="ORF">AbraCBS73388_002421</name>
</gene>
<feature type="domain" description="Nucleoside phosphorylase" evidence="1">
    <location>
        <begin position="15"/>
        <end position="192"/>
    </location>
</feature>
<organism evidence="2 3">
    <name type="scientific">Aspergillus brasiliensis</name>
    <dbReference type="NCBI Taxonomy" id="319629"/>
    <lineage>
        <taxon>Eukaryota</taxon>
        <taxon>Fungi</taxon>
        <taxon>Dikarya</taxon>
        <taxon>Ascomycota</taxon>
        <taxon>Pezizomycotina</taxon>
        <taxon>Eurotiomycetes</taxon>
        <taxon>Eurotiomycetidae</taxon>
        <taxon>Eurotiales</taxon>
        <taxon>Aspergillaceae</taxon>
        <taxon>Aspergillus</taxon>
        <taxon>Aspergillus subgen. Circumdati</taxon>
    </lineage>
</organism>
<dbReference type="SUPFAM" id="SSF53167">
    <property type="entry name" value="Purine and uridine phosphorylases"/>
    <property type="match status" value="1"/>
</dbReference>
<evidence type="ECO:0000313" key="2">
    <source>
        <dbReference type="EMBL" id="GKZ26337.1"/>
    </source>
</evidence>
<dbReference type="InterPro" id="IPR000845">
    <property type="entry name" value="Nucleoside_phosphorylase_d"/>
</dbReference>
<dbReference type="InterPro" id="IPR035994">
    <property type="entry name" value="Nucleoside_phosphorylase_sf"/>
</dbReference>
<evidence type="ECO:0000259" key="1">
    <source>
        <dbReference type="Pfam" id="PF01048"/>
    </source>
</evidence>
<feature type="non-terminal residue" evidence="2">
    <location>
        <position position="202"/>
    </location>
</feature>
<accession>A0A9W5Z2D7</accession>
<sequence length="202" mass="22224">MAHMRSTFPQIQFALMVGIGGGVPSTHNDIRLGDVVVSRPMGIYSGVIQYDYGKTVQGGRFELVGMLNHPPQTLLTSMARLQAAQLTQPDNPVAKIAIDILTRKPDMEERFAPPSPDTDILFCASYQHPIDERNCDKCDKEQVVARKPRGPPPQIHYGLIASGNQVVKDSGTRDRLAQELGVLCFEMEAAGLMNQLPTLVIR</sequence>
<dbReference type="PANTHER" id="PTHR46082">
    <property type="entry name" value="ATP/GTP-BINDING PROTEIN-RELATED"/>
    <property type="match status" value="1"/>
</dbReference>
<name>A0A9W5Z2D7_9EURO</name>